<feature type="coiled-coil region" evidence="1">
    <location>
        <begin position="95"/>
        <end position="133"/>
    </location>
</feature>
<keyword evidence="3" id="KW-0472">Membrane</keyword>
<sequence>MQQYSQEIELKYSSIKRENRLVQAKETERRWDIERQYEAEINNLQERLHNSMKRAERYFQAELALQMEKEMLQRQNIELRAQKSLKIVHKDPSTEEKSQEAIKEINRQWKEQEKETKRQLTMYKTQAEQFEARWKEAVSWSQNQFAEMQEERNRLLGYVNTLRENVTAAIKKTRGNLQTAKEQPCADKPSPELATVCPDNAVESTPSPLVVTPLSDSENICCFSPLRQSPGQTDLSKTAEGSSAANKKAKPAKKTNISRVRLPLQTKNQNQAVGPEQNPVTMRKKRKLNTVGLLHTHYFLCIVFINIYIYISFTKKN</sequence>
<protein>
    <submittedName>
        <fullName evidence="4">Uncharacterized protein</fullName>
    </submittedName>
</protein>
<name>A0ABR3B248_PHYBL</name>
<dbReference type="Proteomes" id="UP001448207">
    <property type="component" value="Unassembled WGS sequence"/>
</dbReference>
<evidence type="ECO:0000313" key="4">
    <source>
        <dbReference type="EMBL" id="KAL0087575.1"/>
    </source>
</evidence>
<evidence type="ECO:0000256" key="1">
    <source>
        <dbReference type="SAM" id="Coils"/>
    </source>
</evidence>
<feature type="compositionally biased region" description="Polar residues" evidence="2">
    <location>
        <begin position="230"/>
        <end position="243"/>
    </location>
</feature>
<reference evidence="4 5" key="1">
    <citation type="submission" date="2024-04" db="EMBL/GenBank/DDBJ databases">
        <title>Symmetric and asymmetric DNA N6-adenine methylation regulates different biological responses in Mucorales.</title>
        <authorList>
            <consortium name="Lawrence Berkeley National Laboratory"/>
            <person name="Lax C."/>
            <person name="Mondo S.J."/>
            <person name="Osorio-Concepcion M."/>
            <person name="Muszewska A."/>
            <person name="Corrochano-Luque M."/>
            <person name="Gutierrez G."/>
            <person name="Riley R."/>
            <person name="Lipzen A."/>
            <person name="Guo J."/>
            <person name="Hundley H."/>
            <person name="Amirebrahimi M."/>
            <person name="Ng V."/>
            <person name="Lorenzo-Gutierrez D."/>
            <person name="Binder U."/>
            <person name="Yang J."/>
            <person name="Song Y."/>
            <person name="Canovas D."/>
            <person name="Navarro E."/>
            <person name="Freitag M."/>
            <person name="Gabaldon T."/>
            <person name="Grigoriev I.V."/>
            <person name="Corrochano L.M."/>
            <person name="Nicolas F.E."/>
            <person name="Garre V."/>
        </authorList>
    </citation>
    <scope>NUCLEOTIDE SEQUENCE [LARGE SCALE GENOMIC DNA]</scope>
    <source>
        <strain evidence="4 5">L51</strain>
    </source>
</reference>
<keyword evidence="3" id="KW-0812">Transmembrane</keyword>
<organism evidence="4 5">
    <name type="scientific">Phycomyces blakesleeanus</name>
    <dbReference type="NCBI Taxonomy" id="4837"/>
    <lineage>
        <taxon>Eukaryota</taxon>
        <taxon>Fungi</taxon>
        <taxon>Fungi incertae sedis</taxon>
        <taxon>Mucoromycota</taxon>
        <taxon>Mucoromycotina</taxon>
        <taxon>Mucoromycetes</taxon>
        <taxon>Mucorales</taxon>
        <taxon>Phycomycetaceae</taxon>
        <taxon>Phycomyces</taxon>
    </lineage>
</organism>
<evidence type="ECO:0000313" key="5">
    <source>
        <dbReference type="Proteomes" id="UP001448207"/>
    </source>
</evidence>
<feature type="coiled-coil region" evidence="1">
    <location>
        <begin position="34"/>
        <end position="61"/>
    </location>
</feature>
<evidence type="ECO:0000256" key="2">
    <source>
        <dbReference type="SAM" id="MobiDB-lite"/>
    </source>
</evidence>
<gene>
    <name evidence="4" type="ORF">J3Q64DRAFT_1733483</name>
</gene>
<accession>A0ABR3B248</accession>
<keyword evidence="1" id="KW-0175">Coiled coil</keyword>
<proteinExistence type="predicted"/>
<feature type="region of interest" description="Disordered" evidence="2">
    <location>
        <begin position="230"/>
        <end position="278"/>
    </location>
</feature>
<evidence type="ECO:0000256" key="3">
    <source>
        <dbReference type="SAM" id="Phobius"/>
    </source>
</evidence>
<comment type="caution">
    <text evidence="4">The sequence shown here is derived from an EMBL/GenBank/DDBJ whole genome shotgun (WGS) entry which is preliminary data.</text>
</comment>
<feature type="transmembrane region" description="Helical" evidence="3">
    <location>
        <begin position="291"/>
        <end position="311"/>
    </location>
</feature>
<keyword evidence="5" id="KW-1185">Reference proteome</keyword>
<keyword evidence="3" id="KW-1133">Transmembrane helix</keyword>
<dbReference type="EMBL" id="JBCLYO010000006">
    <property type="protein sequence ID" value="KAL0087575.1"/>
    <property type="molecule type" value="Genomic_DNA"/>
</dbReference>